<dbReference type="Proteomes" id="UP000199699">
    <property type="component" value="Unassembled WGS sequence"/>
</dbReference>
<gene>
    <name evidence="2" type="ORF">GA0070616_0623</name>
</gene>
<feature type="region of interest" description="Disordered" evidence="1">
    <location>
        <begin position="502"/>
        <end position="535"/>
    </location>
</feature>
<dbReference type="OrthoDB" id="3312272at2"/>
<evidence type="ECO:0000313" key="3">
    <source>
        <dbReference type="Proteomes" id="UP000199699"/>
    </source>
</evidence>
<proteinExistence type="predicted"/>
<accession>A0A1C6RD63</accession>
<organism evidence="2 3">
    <name type="scientific">Micromonospora nigra</name>
    <dbReference type="NCBI Taxonomy" id="145857"/>
    <lineage>
        <taxon>Bacteria</taxon>
        <taxon>Bacillati</taxon>
        <taxon>Actinomycetota</taxon>
        <taxon>Actinomycetes</taxon>
        <taxon>Micromonosporales</taxon>
        <taxon>Micromonosporaceae</taxon>
        <taxon>Micromonospora</taxon>
    </lineage>
</organism>
<sequence>MAGFDVDSPVVLPDHVRYRGDQLWLLWPALRYRVVAPLVHEERLNVFQSAVLGLARSGYREVGEMAALLGLQGDLVEMVRSDLRALSYLDRNGAVTDTGLQALRDGFPDPTRTITTYVYQDVLTGSLWPASTLQARLAQADWRARQQVSLQLRTAGAPLRVTAFPVLPERWTGTEQPSHEEVVEAVSRGERAKQERGRARRWDRAAPDRVVSRVALMTSGVPVWIPVPLVSDRHEPASTETVSWDAFSPFTGRSSTYLRRLVATRLQQVPALREQVERFIGRRSEAVVLEYDRLDIALRRRIGEVLEDRFAGLVRAHRDLFELLTLLERDMERARLTGDGCTEIGDVVRNAWRLHEVVLRDIVARHPPPADAPELTPHGNRFAGPLGRCCRRLGMPFGEHLQVLGFKADEFRKAVRRPEKVSNTPAMLAAVLVSGAHGGPDHPVRRLAEVRPHLFTELRRLSSDRNTGGAHAAVVPLNLDTGEAAWALAQHTTAAYLGVDLPDLSRPSRKDNQTHGEEQVPVAVPQPRGPVPAPR</sequence>
<feature type="compositionally biased region" description="Basic and acidic residues" evidence="1">
    <location>
        <begin position="177"/>
        <end position="200"/>
    </location>
</feature>
<name>A0A1C6RD63_9ACTN</name>
<dbReference type="EMBL" id="FMHT01000003">
    <property type="protein sequence ID" value="SCL15078.1"/>
    <property type="molecule type" value="Genomic_DNA"/>
</dbReference>
<keyword evidence="3" id="KW-1185">Reference proteome</keyword>
<dbReference type="STRING" id="145857.GA0070616_0623"/>
<reference evidence="2 3" key="1">
    <citation type="submission" date="2016-06" db="EMBL/GenBank/DDBJ databases">
        <authorList>
            <person name="Kjaerup R.B."/>
            <person name="Dalgaard T.S."/>
            <person name="Juul-Madsen H.R."/>
        </authorList>
    </citation>
    <scope>NUCLEOTIDE SEQUENCE [LARGE SCALE GENOMIC DNA]</scope>
    <source>
        <strain evidence="2 3">DSM 43818</strain>
    </source>
</reference>
<protein>
    <submittedName>
        <fullName evidence="2">Uncharacterized protein</fullName>
    </submittedName>
</protein>
<evidence type="ECO:0000256" key="1">
    <source>
        <dbReference type="SAM" id="MobiDB-lite"/>
    </source>
</evidence>
<feature type="region of interest" description="Disordered" evidence="1">
    <location>
        <begin position="175"/>
        <end position="200"/>
    </location>
</feature>
<dbReference type="AlphaFoldDB" id="A0A1C6RD63"/>
<evidence type="ECO:0000313" key="2">
    <source>
        <dbReference type="EMBL" id="SCL15078.1"/>
    </source>
</evidence>
<dbReference type="RefSeq" id="WP_091075824.1">
    <property type="nucleotide sequence ID" value="NZ_FMHT01000003.1"/>
</dbReference>
<feature type="compositionally biased region" description="Basic and acidic residues" evidence="1">
    <location>
        <begin position="506"/>
        <end position="518"/>
    </location>
</feature>